<dbReference type="OrthoDB" id="428159at2759"/>
<organism evidence="8 9">
    <name type="scientific">Blastocystis sp. subtype 1 (strain ATCC 50177 / NandII)</name>
    <dbReference type="NCBI Taxonomy" id="478820"/>
    <lineage>
        <taxon>Eukaryota</taxon>
        <taxon>Sar</taxon>
        <taxon>Stramenopiles</taxon>
        <taxon>Bigyra</taxon>
        <taxon>Opalozoa</taxon>
        <taxon>Opalinata</taxon>
        <taxon>Blastocystidae</taxon>
        <taxon>Blastocystis</taxon>
    </lineage>
</organism>
<evidence type="ECO:0000256" key="2">
    <source>
        <dbReference type="SAM" id="Coils"/>
    </source>
</evidence>
<dbReference type="EMBL" id="LXWW01000346">
    <property type="protein sequence ID" value="OAO13655.1"/>
    <property type="molecule type" value="Genomic_DNA"/>
</dbReference>
<feature type="coiled-coil region" evidence="2">
    <location>
        <begin position="2075"/>
        <end position="2102"/>
    </location>
</feature>
<dbReference type="Pfam" id="PF25033">
    <property type="entry name" value="VPS13_M"/>
    <property type="match status" value="1"/>
</dbReference>
<evidence type="ECO:0000256" key="3">
    <source>
        <dbReference type="SAM" id="MobiDB-lite"/>
    </source>
</evidence>
<dbReference type="Pfam" id="PF25036">
    <property type="entry name" value="VPS13_VAB"/>
    <property type="match status" value="1"/>
</dbReference>
<dbReference type="InterPro" id="IPR056748">
    <property type="entry name" value="VPS13-like_C"/>
</dbReference>
<dbReference type="GO" id="GO:0045053">
    <property type="term" value="P:protein retention in Golgi apparatus"/>
    <property type="evidence" value="ECO:0007669"/>
    <property type="project" value="TreeGrafter"/>
</dbReference>
<feature type="region of interest" description="Disordered" evidence="3">
    <location>
        <begin position="706"/>
        <end position="771"/>
    </location>
</feature>
<protein>
    <submittedName>
        <fullName evidence="8">Vacuolar protein sorting-associated protein 13 family protein</fullName>
    </submittedName>
</protein>
<keyword evidence="9" id="KW-1185">Reference proteome</keyword>
<dbReference type="InterPro" id="IPR009543">
    <property type="entry name" value="VPS13_VAB"/>
</dbReference>
<gene>
    <name evidence="8" type="ORF">AV274_4629</name>
</gene>
<dbReference type="GO" id="GO:0006623">
    <property type="term" value="P:protein targeting to vacuole"/>
    <property type="evidence" value="ECO:0007669"/>
    <property type="project" value="TreeGrafter"/>
</dbReference>
<evidence type="ECO:0000313" key="8">
    <source>
        <dbReference type="EMBL" id="OAO13655.1"/>
    </source>
</evidence>
<dbReference type="InterPro" id="IPR036871">
    <property type="entry name" value="PX_dom_sf"/>
</dbReference>
<dbReference type="SUPFAM" id="SSF64268">
    <property type="entry name" value="PX domain"/>
    <property type="match status" value="1"/>
</dbReference>
<feature type="domain" description="Intermembrane lipid transfer protein VPS13-like C-terminal" evidence="7">
    <location>
        <begin position="2531"/>
        <end position="2599"/>
    </location>
</feature>
<evidence type="ECO:0000259" key="6">
    <source>
        <dbReference type="Pfam" id="PF25036"/>
    </source>
</evidence>
<proteinExistence type="inferred from homology"/>
<dbReference type="Pfam" id="PF25037">
    <property type="entry name" value="VPS13_C"/>
    <property type="match status" value="1"/>
</dbReference>
<dbReference type="Proteomes" id="UP000078348">
    <property type="component" value="Unassembled WGS sequence"/>
</dbReference>
<evidence type="ECO:0000259" key="7">
    <source>
        <dbReference type="Pfam" id="PF25037"/>
    </source>
</evidence>
<keyword evidence="4" id="KW-0472">Membrane</keyword>
<feature type="region of interest" description="Disordered" evidence="3">
    <location>
        <begin position="36"/>
        <end position="66"/>
    </location>
</feature>
<feature type="domain" description="VPS13-like middle region" evidence="5">
    <location>
        <begin position="571"/>
        <end position="1345"/>
    </location>
</feature>
<dbReference type="InterPro" id="IPR056747">
    <property type="entry name" value="VPS13-like_M"/>
</dbReference>
<feature type="transmembrane region" description="Helical" evidence="4">
    <location>
        <begin position="81"/>
        <end position="106"/>
    </location>
</feature>
<evidence type="ECO:0000256" key="1">
    <source>
        <dbReference type="ARBA" id="ARBA00006545"/>
    </source>
</evidence>
<feature type="compositionally biased region" description="Basic and acidic residues" evidence="3">
    <location>
        <begin position="39"/>
        <end position="66"/>
    </location>
</feature>
<comment type="similarity">
    <text evidence="1">Belongs to the VPS13 family.</text>
</comment>
<dbReference type="Gene3D" id="3.30.1520.10">
    <property type="entry name" value="Phox-like domain"/>
    <property type="match status" value="1"/>
</dbReference>
<feature type="domain" description="Vacuolar protein sorting-associated protein 13 VPS13 adaptor binding" evidence="6">
    <location>
        <begin position="1592"/>
        <end position="2013"/>
    </location>
</feature>
<name>A0A196S9C7_BLAHN</name>
<feature type="compositionally biased region" description="Basic and acidic residues" evidence="3">
    <location>
        <begin position="706"/>
        <end position="717"/>
    </location>
</feature>
<accession>A0A196S9C7</accession>
<comment type="caution">
    <text evidence="8">The sequence shown here is derived from an EMBL/GenBank/DDBJ whole genome shotgun (WGS) entry which is preliminary data.</text>
</comment>
<evidence type="ECO:0000313" key="9">
    <source>
        <dbReference type="Proteomes" id="UP000078348"/>
    </source>
</evidence>
<reference evidence="8 9" key="1">
    <citation type="submission" date="2016-05" db="EMBL/GenBank/DDBJ databases">
        <title>Nuclear genome of Blastocystis sp. subtype 1 NandII.</title>
        <authorList>
            <person name="Gentekaki E."/>
            <person name="Curtis B."/>
            <person name="Stairs C."/>
            <person name="Eme L."/>
            <person name="Herman E."/>
            <person name="Klimes V."/>
            <person name="Arias M.C."/>
            <person name="Elias M."/>
            <person name="Hilliou F."/>
            <person name="Klute M."/>
            <person name="Malik S.-B."/>
            <person name="Pightling A."/>
            <person name="Rachubinski R."/>
            <person name="Salas D."/>
            <person name="Schlacht A."/>
            <person name="Suga H."/>
            <person name="Archibald J."/>
            <person name="Ball S.G."/>
            <person name="Clark G."/>
            <person name="Dacks J."/>
            <person name="Van Der Giezen M."/>
            <person name="Tsaousis A."/>
            <person name="Roger A."/>
        </authorList>
    </citation>
    <scope>NUCLEOTIDE SEQUENCE [LARGE SCALE GENOMIC DNA]</scope>
    <source>
        <strain evidence="9">ATCC 50177 / NandII</strain>
    </source>
</reference>
<dbReference type="PANTHER" id="PTHR16166">
    <property type="entry name" value="VACUOLAR PROTEIN SORTING-ASSOCIATED PROTEIN VPS13"/>
    <property type="match status" value="1"/>
</dbReference>
<keyword evidence="4" id="KW-0812">Transmembrane</keyword>
<feature type="region of interest" description="Disordered" evidence="3">
    <location>
        <begin position="1171"/>
        <end position="1206"/>
    </location>
</feature>
<feature type="compositionally biased region" description="Basic and acidic residues" evidence="3">
    <location>
        <begin position="1182"/>
        <end position="1202"/>
    </location>
</feature>
<dbReference type="STRING" id="478820.A0A196S9C7"/>
<dbReference type="GO" id="GO:0035091">
    <property type="term" value="F:phosphatidylinositol binding"/>
    <property type="evidence" value="ECO:0007669"/>
    <property type="project" value="InterPro"/>
</dbReference>
<evidence type="ECO:0000259" key="5">
    <source>
        <dbReference type="Pfam" id="PF25033"/>
    </source>
</evidence>
<evidence type="ECO:0000256" key="4">
    <source>
        <dbReference type="SAM" id="Phobius"/>
    </source>
</evidence>
<dbReference type="PANTHER" id="PTHR16166:SF93">
    <property type="entry name" value="INTERMEMBRANE LIPID TRANSFER PROTEIN VPS13"/>
    <property type="match status" value="1"/>
</dbReference>
<dbReference type="InterPro" id="IPR026847">
    <property type="entry name" value="VPS13"/>
</dbReference>
<keyword evidence="2" id="KW-0175">Coiled coil</keyword>
<feature type="region of interest" description="Disordered" evidence="3">
    <location>
        <begin position="973"/>
        <end position="997"/>
    </location>
</feature>
<feature type="transmembrane region" description="Helical" evidence="4">
    <location>
        <begin position="113"/>
        <end position="133"/>
    </location>
</feature>
<sequence length="2862" mass="316337">MLQVEVVVEKVDLEIEKSQYENIICFANDFLNSLPKSEAPAEKPAEEPKEEPKEEKKEEEKKEEAKKEEVTPHYTFGVVPFVLVVANYLLTSYVPFCGLMTFLCLFPVLLFKHFFQALLMLLTLGGVVGFAWWRCQQRNKKDNERVELVAHQRDNFVEAGVLLKAFELRLNNDMVPGREVEHIMALCMNEMGVSAKVTKASIGAELLIQDVHVVDQVASALQQRERYMMCVCGVDEQGCPDHVIPVPLLRARVTLIPATSPLSALSKQDIEVAVTLGQVTVVLSRVLVFSVLRFIAPSPAVKALLKKAAAKADETTKQLKEMSDAIAEAPPKPIPADWERRSIVVNLHMEGAAILLDSEKDGLVMSAGVSCIKGEVAICAAKLSAYFNIHDATVRDLTKGCGLYRSVVAINHREGQEDSARDDFLDAGVTLYNDDRWPRYPGFSLEAKCSIGAPVLTVRMRFVQEVLNFVMNGPLMEGLQLLSAGDAAELTPSGNLPELEAAPQGEETQIIENIVETAKNIGMQYIVTNAEGEDHVANIIQNLEGVAANLKRRFIVPNPHDDIVPTEIPKIDVVIANTLVQIPRSSASPDLLACRLGKVTIRNAAPEPVDPDSLEVNKESAVYTLNCVSLGVSGVTLFSTVNGVTQTIMGSIDMDITAIVAVKIEAAIYMSRIVVALSEGQVLTLIRLLTENLNEKAVVMLPAEKKPEAEKPVEKPAPKSQRNSNIAARASRHLSSQIQEAKEEAKEEEARLEEIPEEEESFLPRSDSSASLASTSMDLTESVVLLEEKPPVEHNGNFADRIHASLLFEGITVELFRENFGYEGLQSSSAMQAKVGALEGSLAAVSMNELTISAYYHNMDISASVSLATILVRDSRPESPVAPHFRNLVQIGEENKPAFSVLVSLQQKTLGDLHAVTMHSDHKVNEPVFDVDASLFVGQVALLPSPWIFVLLDWATTVGAKVGEAFSEAAKSLESEKPKEEVKEEKVKEEKVKEEEEEIKLNEEEEIKLKEAEKEAEKEEKKEEASLIPNVVVRLHMDRMAMYVVENCCDAASPVFLVCFGVDLNTHVSPFLDIAVGLQVNNTRAARSNPELQLLPTDMRDALYPFALGIDVTLTEQLKKIRARVHGQEIVMRLGILDAKLVLNAITNLLPPNKDDVKEKVAGQVAETVQQKMNEDTSEAPPEPKKEEKKEEEKKEPKKEEIVESSEPAMHIEANVVLEKIAFILVNDAKPFELPVLQFNIKQVKVDAAMGANLFCHVLLAFSSDYYKSSQALWEPFMEAWSMSIHVKQIKDRDEKDPYQPEAAVDEKESDAMQVFIDAPRVLQMNLTATLMSTLVETLSDFLNCLGGKREQTDGFFVMVQNSTGFDMTYRIEKDGGINEMMMLLESHATEELQKDHVLYAAVCDVVDSYRTRARWLEFHSCAPHMRLYSHIPLVAEEDGEILSSNAMEPSDATCGHIFPIVSVLKHYHMTYYLEQFNDAMRDRVLQRFEQVQQDASTPCDLDALRASIKESYAKRALPVPVAGAITTMPAHPSLALLFLKKDYRKIPDRSVVLSIDGFEPILCEVDRERTVYIPLTRADGTAYDALLVNGIKNGRKVIDVKSTVSVENATPLTLSVAFVNGKQEAEKSEYTLKHRMSESCPLKWCNDTHVVVRCAGREGAGVMKVEDIKGETLPRCLNIGTEERPLFVRVVVHKDTVYDVYNKQSVDAFHVTLAPVMKIMNLLPMPMEYCVCDGAARTAPATIEEGEETRCYDVALTGAEETARVCIKPEGCAEFTAAEASILPAASEKRESVEIVDASGRTVRLSYKAIADLNGTINIQVYCDFWLLNRTGEEIFVQEKGSRAEPLALPAVACPIVKLSSFQFKAEERIAPVLFSYADPDSRSRAMLLRSAHSKWCNDGVTIDALGSSTRFCLPDKKDSEQDGKKRIFGVNVVQAPSMFANTYVVTITPGMFVSNHTDYELALRLGTKETDPVTRLGARETIAYHCPAVVDKVQFCVQIDALATEWTAPFDAVAEEQNELLAFKGEAEEDKVLRMRGAMNGAQREVVFDFADAFNTFLYKKQLEKKKTFLNLGKKEEIQIASLLEDCQEKEEEKEGKESVRVNVNFGGVGLSLVDQKPQEIMYICVDDFKCEFILCDDGKIALGATLMKCQIDSGVPGSKYPVFFGSTEAGEPNPEYDEANPQGALPFKPFFQLSLSMPSNPSILFLEYLAVCLQPMMCAVDSGTLVGLLGILNELSIHVEDVQQAKGREVLEKSTIFTTSNTVADIVGKSYILADNFIMQPIIVKFSYHNDPSAPLSASLFPQNPVLMPVFSVLNTIVNLVGNLDNATINLRSLLLTNYYTDLMAFVRKVVKFYVMEVMNKFYLLVGSFNVIGNPTELVGNVADGVKAFFMEPVQGLMKGPGAFVGGLGKGTTQLLSKTTFGLLNSVSKITGAVGDGVAAMAMSDSYQADRAAGKSNLVHGVWSGVTGVFTETSQGFKDKGVLGAVTGLGKGVIGAGAKTVTGAIDSVTHVVNTVKDVAHKEKKLSPMRSPRYIPLDNVLESYNAHLSDGIALLQVANSGSGIRLEPKERYVVHCAVDNGSSCLILTTRHFVLVTPRGKLLGVAAFDELEFKRAGQELEVIPTRAKSQKQLVRAVDSAVNQLTSHVDGELRLKPCSLLIESEKLCSEIEHYCLNVENMTMDDVAEVVRRMLPLIHAEASGEPEEAGEKKRSAPELAALELKSLHYESKKRATEKNGLTAKEVTRYKVEVTSAGEQPAVWYVYIRYNDLDNLFQELKKKCSKEDMKNLHLTSQRLKLFKTKNQREEAVRRFVAVLSSSENLMAQPEVVEFMKKDAFGIHWMNEMFEASPEEEVEAISDEE</sequence>
<keyword evidence="4" id="KW-1133">Transmembrane helix</keyword>
<feature type="compositionally biased region" description="Basic and acidic residues" evidence="3">
    <location>
        <begin position="740"/>
        <end position="754"/>
    </location>
</feature>